<dbReference type="Proteomes" id="UP000645555">
    <property type="component" value="Unassembled WGS sequence"/>
</dbReference>
<comment type="caution">
    <text evidence="3">The sequence shown here is derived from an EMBL/GenBank/DDBJ whole genome shotgun (WGS) entry which is preliminary data.</text>
</comment>
<keyword evidence="2" id="KW-1133">Transmembrane helix</keyword>
<feature type="compositionally biased region" description="Gly residues" evidence="1">
    <location>
        <begin position="257"/>
        <end position="267"/>
    </location>
</feature>
<keyword evidence="2" id="KW-0472">Membrane</keyword>
<evidence type="ECO:0000313" key="4">
    <source>
        <dbReference type="Proteomes" id="UP000645555"/>
    </source>
</evidence>
<feature type="compositionally biased region" description="Low complexity" evidence="1">
    <location>
        <begin position="90"/>
        <end position="105"/>
    </location>
</feature>
<feature type="transmembrane region" description="Helical" evidence="2">
    <location>
        <begin position="301"/>
        <end position="321"/>
    </location>
</feature>
<evidence type="ECO:0008006" key="5">
    <source>
        <dbReference type="Google" id="ProtNLM"/>
    </source>
</evidence>
<gene>
    <name evidence="3" type="ORF">GCM10010515_19160</name>
</gene>
<feature type="compositionally biased region" description="Gly residues" evidence="1">
    <location>
        <begin position="159"/>
        <end position="179"/>
    </location>
</feature>
<feature type="region of interest" description="Disordered" evidence="1">
    <location>
        <begin position="82"/>
        <end position="301"/>
    </location>
</feature>
<protein>
    <recommendedName>
        <fullName evidence="5">DNA-binding protein</fullName>
    </recommendedName>
</protein>
<evidence type="ECO:0000313" key="3">
    <source>
        <dbReference type="EMBL" id="GGX52091.1"/>
    </source>
</evidence>
<dbReference type="AlphaFoldDB" id="A0A918N9W3"/>
<feature type="compositionally biased region" description="Low complexity" evidence="1">
    <location>
        <begin position="126"/>
        <end position="135"/>
    </location>
</feature>
<accession>A0A918N9W3</accession>
<sequence>MSTRDEDVERFAALLRGLKARTDRSYGALARRVPMNTSTLHRYCAGEAVPLDFAPVERFAVHCGATPEERIELHRRWMSAVAARQRPRTSAAPEGSGPAGSGDPSQEPAAAGPEPSDGQAPGGADGNAAPDAPGGAARGASGGVDGTSDGESRGEGRGPADGSGSSGSSGGGEDSGAGPGSAEEHGPTESGGEAPPVAGVSGGEDRASDGPSGGEHGSSERGDADGGCAGGASAEGGGAEGGGAEGGSRDGSPTRGRGPGGESGRGAGAARADAPARPAVPSADGPGPESRPPSGRHRRRFAVAAAAAATLLVTIGGLSALTAGGSSDDTGRAPGRAPATSAPAGPRNPSGIGSPTATGPSSSPEPGTKASPSPSGPSARPSGKATANGTGTAAVPLTWTANSQVWSLGCDHDYVIGKEPDRVPPPPAAQDAGAWAATQNAVHGGETVVRISVQGRSSTAVVLEELRVRVVGRSAPVRGNVFAMNEGCGGSLTPRSFSVDLDRDRPVVRSLAGSDAGSPIPAMRMPYRVSDEDPEVLLVTAGTKACDCRWYLELDWSSQGRTGTVRVDDGGRPFRTSGIGGLPRYAYDTSGRHWSPWSD</sequence>
<feature type="compositionally biased region" description="Low complexity" evidence="1">
    <location>
        <begin position="349"/>
        <end position="391"/>
    </location>
</feature>
<organism evidence="3 4">
    <name type="scientific">Streptomyces fructofermentans</name>
    <dbReference type="NCBI Taxonomy" id="152141"/>
    <lineage>
        <taxon>Bacteria</taxon>
        <taxon>Bacillati</taxon>
        <taxon>Actinomycetota</taxon>
        <taxon>Actinomycetes</taxon>
        <taxon>Kitasatosporales</taxon>
        <taxon>Streptomycetaceae</taxon>
        <taxon>Streptomyces</taxon>
    </lineage>
</organism>
<evidence type="ECO:0000256" key="1">
    <source>
        <dbReference type="SAM" id="MobiDB-lite"/>
    </source>
</evidence>
<feature type="compositionally biased region" description="Low complexity" evidence="1">
    <location>
        <begin position="268"/>
        <end position="288"/>
    </location>
</feature>
<dbReference type="RefSeq" id="WP_190034955.1">
    <property type="nucleotide sequence ID" value="NZ_BMWD01000005.1"/>
</dbReference>
<reference evidence="3" key="1">
    <citation type="journal article" date="2014" name="Int. J. Syst. Evol. Microbiol.">
        <title>Complete genome sequence of Corynebacterium casei LMG S-19264T (=DSM 44701T), isolated from a smear-ripened cheese.</title>
        <authorList>
            <consortium name="US DOE Joint Genome Institute (JGI-PGF)"/>
            <person name="Walter F."/>
            <person name="Albersmeier A."/>
            <person name="Kalinowski J."/>
            <person name="Ruckert C."/>
        </authorList>
    </citation>
    <scope>NUCLEOTIDE SEQUENCE</scope>
    <source>
        <strain evidence="3">JCM 4956</strain>
    </source>
</reference>
<keyword evidence="2" id="KW-0812">Transmembrane</keyword>
<dbReference type="Pfam" id="PF13560">
    <property type="entry name" value="HTH_31"/>
    <property type="match status" value="1"/>
</dbReference>
<reference evidence="3" key="2">
    <citation type="submission" date="2020-09" db="EMBL/GenBank/DDBJ databases">
        <authorList>
            <person name="Sun Q."/>
            <person name="Ohkuma M."/>
        </authorList>
    </citation>
    <scope>NUCLEOTIDE SEQUENCE</scope>
    <source>
        <strain evidence="3">JCM 4956</strain>
    </source>
</reference>
<evidence type="ECO:0000256" key="2">
    <source>
        <dbReference type="SAM" id="Phobius"/>
    </source>
</evidence>
<name>A0A918N9W3_9ACTN</name>
<feature type="region of interest" description="Disordered" evidence="1">
    <location>
        <begin position="320"/>
        <end position="391"/>
    </location>
</feature>
<dbReference type="EMBL" id="BMWD01000005">
    <property type="protein sequence ID" value="GGX52091.1"/>
    <property type="molecule type" value="Genomic_DNA"/>
</dbReference>
<feature type="compositionally biased region" description="Gly residues" evidence="1">
    <location>
        <begin position="136"/>
        <end position="145"/>
    </location>
</feature>
<proteinExistence type="predicted"/>
<feature type="compositionally biased region" description="Gly residues" evidence="1">
    <location>
        <begin position="225"/>
        <end position="246"/>
    </location>
</feature>
<keyword evidence="4" id="KW-1185">Reference proteome</keyword>